<proteinExistence type="predicted"/>
<keyword evidence="1" id="KW-0812">Transmembrane</keyword>
<organism evidence="2">
    <name type="scientific">uncultured Chthoniobacterales bacterium</name>
    <dbReference type="NCBI Taxonomy" id="1836801"/>
    <lineage>
        <taxon>Bacteria</taxon>
        <taxon>Pseudomonadati</taxon>
        <taxon>Verrucomicrobiota</taxon>
        <taxon>Spartobacteria</taxon>
        <taxon>Chthoniobacterales</taxon>
        <taxon>environmental samples</taxon>
    </lineage>
</organism>
<evidence type="ECO:0000256" key="1">
    <source>
        <dbReference type="SAM" id="Phobius"/>
    </source>
</evidence>
<dbReference type="AlphaFoldDB" id="A0A6J4HWC3"/>
<gene>
    <name evidence="2" type="ORF">AVDCRST_MAG42-1331</name>
</gene>
<dbReference type="EMBL" id="CADCTA010000056">
    <property type="protein sequence ID" value="CAA9234699.1"/>
    <property type="molecule type" value="Genomic_DNA"/>
</dbReference>
<feature type="transmembrane region" description="Helical" evidence="1">
    <location>
        <begin position="23"/>
        <end position="41"/>
    </location>
</feature>
<name>A0A6J4HWC3_9BACT</name>
<keyword evidence="1" id="KW-1133">Transmembrane helix</keyword>
<evidence type="ECO:0000313" key="2">
    <source>
        <dbReference type="EMBL" id="CAA9234699.1"/>
    </source>
</evidence>
<protein>
    <submittedName>
        <fullName evidence="2">Uncharacterized protein</fullName>
    </submittedName>
</protein>
<reference evidence="2" key="1">
    <citation type="submission" date="2020-02" db="EMBL/GenBank/DDBJ databases">
        <authorList>
            <person name="Meier V. D."/>
        </authorList>
    </citation>
    <scope>NUCLEOTIDE SEQUENCE</scope>
    <source>
        <strain evidence="2">AVDCRST_MAG42</strain>
    </source>
</reference>
<accession>A0A6J4HWC3</accession>
<keyword evidence="1" id="KW-0472">Membrane</keyword>
<sequence>MLPVENAICLAAVRERRNFIGDIIGLSAILTGVIGAAAVPWSRGYFG</sequence>